<gene>
    <name evidence="2" type="ORF">MECH1_V1_1672</name>
</gene>
<evidence type="ECO:0000256" key="1">
    <source>
        <dbReference type="SAM" id="Phobius"/>
    </source>
</evidence>
<accession>A0ABM9NIJ8</accession>
<dbReference type="EMBL" id="OZ026884">
    <property type="protein sequence ID" value="CAL1240448.1"/>
    <property type="molecule type" value="Genomic_DNA"/>
</dbReference>
<sequence length="57" mass="6331">MEQEKDNFWLYVGGGIVLIVVLVFAFKSMHSKEIPASAYSETAKQVEAQVAKSKAQK</sequence>
<reference evidence="2 3" key="1">
    <citation type="submission" date="2024-04" db="EMBL/GenBank/DDBJ databases">
        <authorList>
            <person name="Cremers G."/>
        </authorList>
    </citation>
    <scope>NUCLEOTIDE SEQUENCE [LARGE SCALE GENOMIC DNA]</scope>
    <source>
        <strain evidence="2">MeCH1-AG</strain>
    </source>
</reference>
<protein>
    <submittedName>
        <fullName evidence="2">Uncharacterized protein</fullName>
    </submittedName>
</protein>
<evidence type="ECO:0000313" key="2">
    <source>
        <dbReference type="EMBL" id="CAL1240448.1"/>
    </source>
</evidence>
<proteinExistence type="predicted"/>
<name>A0ABM9NIJ8_9GAMM</name>
<keyword evidence="1" id="KW-1133">Transmembrane helix</keyword>
<feature type="transmembrane region" description="Helical" evidence="1">
    <location>
        <begin position="6"/>
        <end position="26"/>
    </location>
</feature>
<dbReference type="Proteomes" id="UP001497493">
    <property type="component" value="Chromosome"/>
</dbReference>
<evidence type="ECO:0000313" key="3">
    <source>
        <dbReference type="Proteomes" id="UP001497493"/>
    </source>
</evidence>
<keyword evidence="1" id="KW-0472">Membrane</keyword>
<dbReference type="RefSeq" id="WP_348757044.1">
    <property type="nucleotide sequence ID" value="NZ_OZ026884.1"/>
</dbReference>
<keyword evidence="3" id="KW-1185">Reference proteome</keyword>
<organism evidence="2 3">
    <name type="scientific">Candidatus Methylocalor cossyra</name>
    <dbReference type="NCBI Taxonomy" id="3108543"/>
    <lineage>
        <taxon>Bacteria</taxon>
        <taxon>Pseudomonadati</taxon>
        <taxon>Pseudomonadota</taxon>
        <taxon>Gammaproteobacteria</taxon>
        <taxon>Methylococcales</taxon>
        <taxon>Methylococcaceae</taxon>
        <taxon>Candidatus Methylocalor</taxon>
    </lineage>
</organism>
<keyword evidence="1" id="KW-0812">Transmembrane</keyword>